<accession>A0ABY3DTF5</accession>
<organism evidence="1 2">
    <name type="scientific">Ancylobacter moscoviensis</name>
    <dbReference type="NCBI Taxonomy" id="2597768"/>
    <lineage>
        <taxon>Bacteria</taxon>
        <taxon>Pseudomonadati</taxon>
        <taxon>Pseudomonadota</taxon>
        <taxon>Alphaproteobacteria</taxon>
        <taxon>Hyphomicrobiales</taxon>
        <taxon>Xanthobacteraceae</taxon>
        <taxon>Ancylobacter</taxon>
    </lineage>
</organism>
<dbReference type="Pfam" id="PF06233">
    <property type="entry name" value="Usg"/>
    <property type="match status" value="1"/>
</dbReference>
<evidence type="ECO:0000313" key="1">
    <source>
        <dbReference type="EMBL" id="TSJ63244.1"/>
    </source>
</evidence>
<name>A0ABY3DTF5_9HYPH</name>
<dbReference type="Proteomes" id="UP000315321">
    <property type="component" value="Unassembled WGS sequence"/>
</dbReference>
<sequence length="104" mass="11806">MAGHGASPHGVASQGAVSEDFRRQLAGYGLTTAQILYRMPDHPAILQTYLWQHYDLCPHFPELNRFLEFWKRELEGPLHSVTIAHARLVKPAELRSVDGVFRLN</sequence>
<comment type="caution">
    <text evidence="1">The sequence shown here is derived from an EMBL/GenBank/DDBJ whole genome shotgun (WGS) entry which is preliminary data.</text>
</comment>
<keyword evidence="2" id="KW-1185">Reference proteome</keyword>
<evidence type="ECO:0000313" key="2">
    <source>
        <dbReference type="Proteomes" id="UP000315321"/>
    </source>
</evidence>
<gene>
    <name evidence="1" type="ORF">FO470_09810</name>
</gene>
<reference evidence="1 2" key="1">
    <citation type="submission" date="2019-07" db="EMBL/GenBank/DDBJ databases">
        <authorList>
            <person name="Grouzdev D.S."/>
        </authorList>
    </citation>
    <scope>NUCLEOTIDE SEQUENCE [LARGE SCALE GENOMIC DNA]</scope>
    <source>
        <strain evidence="1 2">3C</strain>
    </source>
</reference>
<dbReference type="InterPro" id="IPR009354">
    <property type="entry name" value="Usg"/>
</dbReference>
<dbReference type="EMBL" id="VMBP01000002">
    <property type="protein sequence ID" value="TSJ63244.1"/>
    <property type="molecule type" value="Genomic_DNA"/>
</dbReference>
<protein>
    <submittedName>
        <fullName evidence="1">Usg family protein</fullName>
    </submittedName>
</protein>
<dbReference type="RefSeq" id="WP_144342732.1">
    <property type="nucleotide sequence ID" value="NZ_VMBP01000002.1"/>
</dbReference>
<proteinExistence type="predicted"/>